<proteinExistence type="predicted"/>
<dbReference type="Gene3D" id="2.60.120.10">
    <property type="entry name" value="Jelly Rolls"/>
    <property type="match status" value="1"/>
</dbReference>
<dbReference type="AlphaFoldDB" id="A0A501WR36"/>
<protein>
    <submittedName>
        <fullName evidence="2">Cupin domain-containing protein</fullName>
    </submittedName>
</protein>
<dbReference type="EMBL" id="VFRP01000015">
    <property type="protein sequence ID" value="TPE49451.1"/>
    <property type="molecule type" value="Genomic_DNA"/>
</dbReference>
<organism evidence="2 3">
    <name type="scientific">Amaricoccus solimangrovi</name>
    <dbReference type="NCBI Taxonomy" id="2589815"/>
    <lineage>
        <taxon>Bacteria</taxon>
        <taxon>Pseudomonadati</taxon>
        <taxon>Pseudomonadota</taxon>
        <taxon>Alphaproteobacteria</taxon>
        <taxon>Rhodobacterales</taxon>
        <taxon>Paracoccaceae</taxon>
        <taxon>Amaricoccus</taxon>
    </lineage>
</organism>
<gene>
    <name evidence="2" type="ORF">FJM51_14625</name>
</gene>
<dbReference type="InterPro" id="IPR011051">
    <property type="entry name" value="RmlC_Cupin_sf"/>
</dbReference>
<dbReference type="PANTHER" id="PTHR36440:SF1">
    <property type="entry name" value="PUTATIVE (AFU_ORTHOLOGUE AFUA_8G07350)-RELATED"/>
    <property type="match status" value="1"/>
</dbReference>
<accession>A0A501WR36</accession>
<evidence type="ECO:0000313" key="3">
    <source>
        <dbReference type="Proteomes" id="UP000319255"/>
    </source>
</evidence>
<evidence type="ECO:0000313" key="2">
    <source>
        <dbReference type="EMBL" id="TPE49451.1"/>
    </source>
</evidence>
<dbReference type="Proteomes" id="UP000319255">
    <property type="component" value="Unassembled WGS sequence"/>
</dbReference>
<comment type="caution">
    <text evidence="2">The sequence shown here is derived from an EMBL/GenBank/DDBJ whole genome shotgun (WGS) entry which is preliminary data.</text>
</comment>
<dbReference type="OrthoDB" id="9798709at2"/>
<evidence type="ECO:0000259" key="1">
    <source>
        <dbReference type="Pfam" id="PF07883"/>
    </source>
</evidence>
<dbReference type="InterPro" id="IPR013096">
    <property type="entry name" value="Cupin_2"/>
</dbReference>
<feature type="domain" description="Cupin type-2" evidence="1">
    <location>
        <begin position="46"/>
        <end position="111"/>
    </location>
</feature>
<sequence length="165" mass="17127">MAEVGKPAAGGAVDRARTYETLGILMRFRVFPDEVMGKYCVVDALVPAGLGAPPNRHAGESESFVVIAGAVDFMLDGETRRLAAGDEVVVPDGALHAFAAVGPEPARILIVNAPGEMHVRFFTELGRAVPDETRAPAPLDGPPDIARVLAVGTEVGMSFPGPAPA</sequence>
<name>A0A501WR36_9RHOB</name>
<keyword evidence="3" id="KW-1185">Reference proteome</keyword>
<dbReference type="InterPro" id="IPR014710">
    <property type="entry name" value="RmlC-like_jellyroll"/>
</dbReference>
<dbReference type="SUPFAM" id="SSF51182">
    <property type="entry name" value="RmlC-like cupins"/>
    <property type="match status" value="1"/>
</dbReference>
<dbReference type="InterPro" id="IPR053146">
    <property type="entry name" value="QDO-like"/>
</dbReference>
<reference evidence="2 3" key="1">
    <citation type="submission" date="2019-06" db="EMBL/GenBank/DDBJ databases">
        <title>A novel bacterium of genus Amaricoccus, isolated from marine sediment.</title>
        <authorList>
            <person name="Huang H."/>
            <person name="Mo K."/>
            <person name="Hu Y."/>
        </authorList>
    </citation>
    <scope>NUCLEOTIDE SEQUENCE [LARGE SCALE GENOMIC DNA]</scope>
    <source>
        <strain evidence="2 3">HB172011</strain>
    </source>
</reference>
<dbReference type="Pfam" id="PF07883">
    <property type="entry name" value="Cupin_2"/>
    <property type="match status" value="1"/>
</dbReference>
<dbReference type="PANTHER" id="PTHR36440">
    <property type="entry name" value="PUTATIVE (AFU_ORTHOLOGUE AFUA_8G07350)-RELATED"/>
    <property type="match status" value="1"/>
</dbReference>